<name>A0A7X3MD44_9FIRM</name>
<dbReference type="Proteomes" id="UP000460412">
    <property type="component" value="Unassembled WGS sequence"/>
</dbReference>
<sequence>MSYYKAEEVLPEHIIKEIQKYVDGHSIYVPKKPDNRKNWGESTETLSFLEKRNEQIYSEYLDGCSITQLSAKYYLVEKSIQRIIRQKKKK</sequence>
<dbReference type="InterPro" id="IPR052411">
    <property type="entry name" value="c-mor_Regulatory_Protein"/>
</dbReference>
<gene>
    <name evidence="1" type="ORF">GN277_01645</name>
</gene>
<dbReference type="PANTHER" id="PTHR37812">
    <property type="entry name" value="MU-LIKE PROPHAGE FLUMU PROTEIN C"/>
    <property type="match status" value="1"/>
</dbReference>
<proteinExistence type="predicted"/>
<reference evidence="1 2" key="1">
    <citation type="submission" date="2019-12" db="EMBL/GenBank/DDBJ databases">
        <title>Sporaefaciens musculi gen. nov., sp. nov., a novel bacterium isolated from the caecum of an obese mouse.</title>
        <authorList>
            <person name="Rasmussen T.S."/>
            <person name="Streidl T."/>
            <person name="Hitch T.C.A."/>
            <person name="Wortmann E."/>
            <person name="Deptula P."/>
            <person name="Hansen M."/>
            <person name="Nielsen D.S."/>
            <person name="Clavel T."/>
            <person name="Vogensen F.K."/>
        </authorList>
    </citation>
    <scope>NUCLEOTIDE SEQUENCE [LARGE SCALE GENOMIC DNA]</scope>
    <source>
        <strain evidence="1 2">WCA-9-b2</strain>
    </source>
</reference>
<dbReference type="NCBIfam" id="NF040785">
    <property type="entry name" value="CD3324_fam"/>
    <property type="match status" value="1"/>
</dbReference>
<dbReference type="RefSeq" id="WP_027642212.1">
    <property type="nucleotide sequence ID" value="NZ_WUQX01000001.1"/>
</dbReference>
<comment type="caution">
    <text evidence="1">The sequence shown here is derived from an EMBL/GenBank/DDBJ whole genome shotgun (WGS) entry which is preliminary data.</text>
</comment>
<keyword evidence="2" id="KW-1185">Reference proteome</keyword>
<dbReference type="Gene3D" id="1.10.10.60">
    <property type="entry name" value="Homeodomain-like"/>
    <property type="match status" value="1"/>
</dbReference>
<dbReference type="InterPro" id="IPR009057">
    <property type="entry name" value="Homeodomain-like_sf"/>
</dbReference>
<dbReference type="EMBL" id="WUQX01000001">
    <property type="protein sequence ID" value="MXP74183.1"/>
    <property type="molecule type" value="Genomic_DNA"/>
</dbReference>
<evidence type="ECO:0008006" key="3">
    <source>
        <dbReference type="Google" id="ProtNLM"/>
    </source>
</evidence>
<evidence type="ECO:0000313" key="2">
    <source>
        <dbReference type="Proteomes" id="UP000460412"/>
    </source>
</evidence>
<evidence type="ECO:0000313" key="1">
    <source>
        <dbReference type="EMBL" id="MXP74183.1"/>
    </source>
</evidence>
<dbReference type="PANTHER" id="PTHR37812:SF1">
    <property type="entry name" value="MU-LIKE PROPHAGE FLUMU PROTEIN C"/>
    <property type="match status" value="1"/>
</dbReference>
<organism evidence="1 2">
    <name type="scientific">Sporofaciens musculi</name>
    <dbReference type="NCBI Taxonomy" id="2681861"/>
    <lineage>
        <taxon>Bacteria</taxon>
        <taxon>Bacillati</taxon>
        <taxon>Bacillota</taxon>
        <taxon>Clostridia</taxon>
        <taxon>Lachnospirales</taxon>
        <taxon>Lachnospiraceae</taxon>
        <taxon>Sporofaciens</taxon>
    </lineage>
</organism>
<dbReference type="InterPro" id="IPR049739">
    <property type="entry name" value="YraL-like"/>
</dbReference>
<dbReference type="AlphaFoldDB" id="A0A7X3MD44"/>
<dbReference type="SUPFAM" id="SSF46689">
    <property type="entry name" value="Homeodomain-like"/>
    <property type="match status" value="1"/>
</dbReference>
<protein>
    <recommendedName>
        <fullName evidence="3">Mor transcription activator domain-containing protein</fullName>
    </recommendedName>
</protein>
<accession>A0A7X3MD44</accession>